<feature type="non-terminal residue" evidence="1">
    <location>
        <position position="1"/>
    </location>
</feature>
<dbReference type="AlphaFoldDB" id="A0A0F9CHD4"/>
<proteinExistence type="predicted"/>
<name>A0A0F9CHD4_9ZZZZ</name>
<sequence length="445" mass="51472">PENLEFIHDSNSLLMLYACVQKQVNIHVDFVNSHLDMLPTYDVTGLGSLKGSQLEAVLALEEEINQVSQRAARPLELPGWQNYPMTPVASSFVKGAGAYKGKLLIEYHFDPGKIWGYDVKGQGSEFFEEMMLSGSKGGWVWDKILGKPSQFGMAKGKFFAYKGANGEQKFATTPGAQFVHHYGRPAEFKYNPVGYLNDSEEWYNVRAEEGKIWKESLVDPSQSRNPIEPSKLMAMLRNTQFNELQEMLRRRRAIEGVRPLIEKEIRRGTLEEITELLKPHLTQKDFLEILKFVLDSQITLTPVMSVVIDLVEDYKVKGYYANRGKPPQRTFVRRHTREEGTTIKGKLRLTTEKVRQAHAKSIREKRKDEIPIWLRFKQLKKRHSILLEISKEMVKKGQTGMELSPLVREMEEINEELNKIRVFQESELFETHNDLNLQYDFYEPL</sequence>
<comment type="caution">
    <text evidence="1">The sequence shown here is derived from an EMBL/GenBank/DDBJ whole genome shotgun (WGS) entry which is preliminary data.</text>
</comment>
<reference evidence="1" key="1">
    <citation type="journal article" date="2015" name="Nature">
        <title>Complex archaea that bridge the gap between prokaryotes and eukaryotes.</title>
        <authorList>
            <person name="Spang A."/>
            <person name="Saw J.H."/>
            <person name="Jorgensen S.L."/>
            <person name="Zaremba-Niedzwiedzka K."/>
            <person name="Martijn J."/>
            <person name="Lind A.E."/>
            <person name="van Eijk R."/>
            <person name="Schleper C."/>
            <person name="Guy L."/>
            <person name="Ettema T.J."/>
        </authorList>
    </citation>
    <scope>NUCLEOTIDE SEQUENCE</scope>
</reference>
<gene>
    <name evidence="1" type="ORF">LCGC14_2666160</name>
</gene>
<feature type="non-terminal residue" evidence="1">
    <location>
        <position position="445"/>
    </location>
</feature>
<dbReference type="EMBL" id="LAZR01046625">
    <property type="protein sequence ID" value="KKK96101.1"/>
    <property type="molecule type" value="Genomic_DNA"/>
</dbReference>
<protein>
    <submittedName>
        <fullName evidence="1">Uncharacterized protein</fullName>
    </submittedName>
</protein>
<organism evidence="1">
    <name type="scientific">marine sediment metagenome</name>
    <dbReference type="NCBI Taxonomy" id="412755"/>
    <lineage>
        <taxon>unclassified sequences</taxon>
        <taxon>metagenomes</taxon>
        <taxon>ecological metagenomes</taxon>
    </lineage>
</organism>
<accession>A0A0F9CHD4</accession>
<evidence type="ECO:0000313" key="1">
    <source>
        <dbReference type="EMBL" id="KKK96101.1"/>
    </source>
</evidence>